<dbReference type="AlphaFoldDB" id="A0A6M3XVE8"/>
<dbReference type="EMBL" id="MT144953">
    <property type="protein sequence ID" value="QJI01820.1"/>
    <property type="molecule type" value="Genomic_DNA"/>
</dbReference>
<accession>A0A6M3XVE8</accession>
<organism evidence="1">
    <name type="scientific">viral metagenome</name>
    <dbReference type="NCBI Taxonomy" id="1070528"/>
    <lineage>
        <taxon>unclassified sequences</taxon>
        <taxon>metagenomes</taxon>
        <taxon>organismal metagenomes</taxon>
    </lineage>
</organism>
<name>A0A6M3XVE8_9ZZZZ</name>
<evidence type="ECO:0000313" key="1">
    <source>
        <dbReference type="EMBL" id="QJI01820.1"/>
    </source>
</evidence>
<reference evidence="1" key="1">
    <citation type="submission" date="2020-03" db="EMBL/GenBank/DDBJ databases">
        <title>The deep terrestrial virosphere.</title>
        <authorList>
            <person name="Holmfeldt K."/>
            <person name="Nilsson E."/>
            <person name="Simone D."/>
            <person name="Lopez-Fernandez M."/>
            <person name="Wu X."/>
            <person name="de Brujin I."/>
            <person name="Lundin D."/>
            <person name="Andersson A."/>
            <person name="Bertilsson S."/>
            <person name="Dopson M."/>
        </authorList>
    </citation>
    <scope>NUCLEOTIDE SEQUENCE</scope>
    <source>
        <strain evidence="1">TM448B02799</strain>
    </source>
</reference>
<sequence>MSLKALQVGSSGTYTDVKVSKDGALLTQEWVLAQVIAGNVFHAYVGQATTPVTLDAAWANTDPDISLDIPDGRLIIPLEVKVVMEAYGTTALFESMTLCSRTLAAASAGTAFVPINMRTRTGGGSNCSCYVGPTVTSGYTTGAFELHRWTYAKAVTIATADDDNSIYPAEFVWSYKDHPAPVLEGNASMQTWATSQAASGYISWYWIELGENDI</sequence>
<gene>
    <name evidence="1" type="ORF">TM448B02799_0007</name>
</gene>
<proteinExistence type="predicted"/>
<protein>
    <submittedName>
        <fullName evidence="1">Uncharacterized protein</fullName>
    </submittedName>
</protein>